<keyword evidence="3" id="KW-1185">Reference proteome</keyword>
<proteinExistence type="predicted"/>
<accession>A0AAF0CBU2</accession>
<dbReference type="Pfam" id="PF13577">
    <property type="entry name" value="SnoaL_4"/>
    <property type="match status" value="1"/>
</dbReference>
<gene>
    <name evidence="2" type="ORF">PUV54_01390</name>
</gene>
<dbReference type="RefSeq" id="WP_274493727.1">
    <property type="nucleotide sequence ID" value="NZ_CP118166.1"/>
</dbReference>
<organism evidence="2 3">
    <name type="scientific">Hyphococcus flavus</name>
    <dbReference type="NCBI Taxonomy" id="1866326"/>
    <lineage>
        <taxon>Bacteria</taxon>
        <taxon>Pseudomonadati</taxon>
        <taxon>Pseudomonadota</taxon>
        <taxon>Alphaproteobacteria</taxon>
        <taxon>Parvularculales</taxon>
        <taxon>Parvularculaceae</taxon>
        <taxon>Hyphococcus</taxon>
    </lineage>
</organism>
<dbReference type="Proteomes" id="UP001214043">
    <property type="component" value="Chromosome"/>
</dbReference>
<dbReference type="AlphaFoldDB" id="A0AAF0CBU2"/>
<dbReference type="InterPro" id="IPR032710">
    <property type="entry name" value="NTF2-like_dom_sf"/>
</dbReference>
<dbReference type="SUPFAM" id="SSF54427">
    <property type="entry name" value="NTF2-like"/>
    <property type="match status" value="1"/>
</dbReference>
<dbReference type="KEGG" id="hfl:PUV54_01390"/>
<dbReference type="EMBL" id="CP118166">
    <property type="protein sequence ID" value="WDI31840.1"/>
    <property type="molecule type" value="Genomic_DNA"/>
</dbReference>
<reference evidence="2" key="1">
    <citation type="submission" date="2023-02" db="EMBL/GenBank/DDBJ databases">
        <title>Genome sequence of Hyphococcus flavus.</title>
        <authorList>
            <person name="Rong J.-C."/>
            <person name="Zhao Q."/>
            <person name="Yi M."/>
            <person name="Wu J.-Y."/>
        </authorList>
    </citation>
    <scope>NUCLEOTIDE SEQUENCE</scope>
    <source>
        <strain evidence="2">MCCC 1K03223</strain>
    </source>
</reference>
<sequence length="145" mass="15938">MSDNEMRALHTATALLTEFANAVDQGDLKQLGQLFCADATMDLPALSGDQKREVLQGREAILARWRGDRPFASRHIVGNIAVVCNQADRIDVKSTGIGIRGPKEGGAPFLIVVADYKDTLQHSDGNWRFRSRVVSSVFSWAAEPR</sequence>
<evidence type="ECO:0000313" key="2">
    <source>
        <dbReference type="EMBL" id="WDI31840.1"/>
    </source>
</evidence>
<protein>
    <submittedName>
        <fullName evidence="2">Nuclear transport factor 2 family protein</fullName>
    </submittedName>
</protein>
<dbReference type="InterPro" id="IPR037401">
    <property type="entry name" value="SnoaL-like"/>
</dbReference>
<feature type="domain" description="SnoaL-like" evidence="1">
    <location>
        <begin position="13"/>
        <end position="132"/>
    </location>
</feature>
<evidence type="ECO:0000259" key="1">
    <source>
        <dbReference type="Pfam" id="PF13577"/>
    </source>
</evidence>
<evidence type="ECO:0000313" key="3">
    <source>
        <dbReference type="Proteomes" id="UP001214043"/>
    </source>
</evidence>
<dbReference type="Gene3D" id="3.10.450.50">
    <property type="match status" value="1"/>
</dbReference>
<name>A0AAF0CBU2_9PROT</name>